<gene>
    <name evidence="2" type="ORF">J4G33_04470</name>
</gene>
<sequence>MAWFVGEDGAWAHEWRAVLAEVRSQTDQATGLARAARTDSWQATAATRYRDELDLLEQELRRLTEAVLGADQTLARHAESAVAQRAAMVPEGLDPTSAGAGWLVLGVGLADQLGSR</sequence>
<dbReference type="Proteomes" id="UP000664209">
    <property type="component" value="Unassembled WGS sequence"/>
</dbReference>
<evidence type="ECO:0000256" key="1">
    <source>
        <dbReference type="SAM" id="Coils"/>
    </source>
</evidence>
<dbReference type="RefSeq" id="WP_208054745.1">
    <property type="nucleotide sequence ID" value="NZ_JAGEMK010000002.1"/>
</dbReference>
<proteinExistence type="predicted"/>
<feature type="coiled-coil region" evidence="1">
    <location>
        <begin position="46"/>
        <end position="73"/>
    </location>
</feature>
<accession>A0A939LTI3</accession>
<comment type="caution">
    <text evidence="2">The sequence shown here is derived from an EMBL/GenBank/DDBJ whole genome shotgun (WGS) entry which is preliminary data.</text>
</comment>
<protein>
    <submittedName>
        <fullName evidence="2">Uncharacterized protein</fullName>
    </submittedName>
</protein>
<dbReference type="EMBL" id="JAGEMK010000002">
    <property type="protein sequence ID" value="MBO1751052.1"/>
    <property type="molecule type" value="Genomic_DNA"/>
</dbReference>
<keyword evidence="1" id="KW-0175">Coiled coil</keyword>
<reference evidence="2" key="1">
    <citation type="submission" date="2021-03" db="EMBL/GenBank/DDBJ databases">
        <title>Actinotalea soli sp. nov., isolated from soil.</title>
        <authorList>
            <person name="Ping W."/>
            <person name="Zhang J."/>
        </authorList>
    </citation>
    <scope>NUCLEOTIDE SEQUENCE</scope>
    <source>
        <strain evidence="2">BY-33</strain>
    </source>
</reference>
<evidence type="ECO:0000313" key="3">
    <source>
        <dbReference type="Proteomes" id="UP000664209"/>
    </source>
</evidence>
<dbReference type="AlphaFoldDB" id="A0A939LTI3"/>
<keyword evidence="3" id="KW-1185">Reference proteome</keyword>
<name>A0A939LTI3_9CELL</name>
<evidence type="ECO:0000313" key="2">
    <source>
        <dbReference type="EMBL" id="MBO1751052.1"/>
    </source>
</evidence>
<organism evidence="2 3">
    <name type="scientific">Actinotalea soli</name>
    <dbReference type="NCBI Taxonomy" id="2819234"/>
    <lineage>
        <taxon>Bacteria</taxon>
        <taxon>Bacillati</taxon>
        <taxon>Actinomycetota</taxon>
        <taxon>Actinomycetes</taxon>
        <taxon>Micrococcales</taxon>
        <taxon>Cellulomonadaceae</taxon>
        <taxon>Actinotalea</taxon>
    </lineage>
</organism>